<evidence type="ECO:0000256" key="5">
    <source>
        <dbReference type="SAM" id="Phobius"/>
    </source>
</evidence>
<keyword evidence="7" id="KW-1185">Reference proteome</keyword>
<keyword evidence="2 5" id="KW-0812">Transmembrane</keyword>
<dbReference type="OrthoDB" id="3358017at2759"/>
<dbReference type="AlphaFoldDB" id="A0A9P9D1X2"/>
<dbReference type="InterPro" id="IPR007568">
    <property type="entry name" value="RTA1"/>
</dbReference>
<dbReference type="Proteomes" id="UP000738349">
    <property type="component" value="Unassembled WGS sequence"/>
</dbReference>
<accession>A0A9P9D1X2</accession>
<comment type="caution">
    <text evidence="6">The sequence shown here is derived from an EMBL/GenBank/DDBJ whole genome shotgun (WGS) entry which is preliminary data.</text>
</comment>
<dbReference type="PANTHER" id="PTHR31465:SF27">
    <property type="entry name" value="DOMAIN PROTEIN, PUTATIVE (AFU_ORTHOLOGUE AFUA_3G01030)-RELATED"/>
    <property type="match status" value="1"/>
</dbReference>
<dbReference type="GO" id="GO:0016020">
    <property type="term" value="C:membrane"/>
    <property type="evidence" value="ECO:0007669"/>
    <property type="project" value="UniProtKB-SubCell"/>
</dbReference>
<reference evidence="6" key="1">
    <citation type="journal article" date="2021" name="Nat. Commun.">
        <title>Genetic determinants of endophytism in the Arabidopsis root mycobiome.</title>
        <authorList>
            <person name="Mesny F."/>
            <person name="Miyauchi S."/>
            <person name="Thiergart T."/>
            <person name="Pickel B."/>
            <person name="Atanasova L."/>
            <person name="Karlsson M."/>
            <person name="Huettel B."/>
            <person name="Barry K.W."/>
            <person name="Haridas S."/>
            <person name="Chen C."/>
            <person name="Bauer D."/>
            <person name="Andreopoulos W."/>
            <person name="Pangilinan J."/>
            <person name="LaButti K."/>
            <person name="Riley R."/>
            <person name="Lipzen A."/>
            <person name="Clum A."/>
            <person name="Drula E."/>
            <person name="Henrissat B."/>
            <person name="Kohler A."/>
            <person name="Grigoriev I.V."/>
            <person name="Martin F.M."/>
            <person name="Hacquard S."/>
        </authorList>
    </citation>
    <scope>NUCLEOTIDE SEQUENCE</scope>
    <source>
        <strain evidence="6">MPI-CAGE-AT-0147</strain>
    </source>
</reference>
<organism evidence="6 7">
    <name type="scientific">Dactylonectria macrodidyma</name>
    <dbReference type="NCBI Taxonomy" id="307937"/>
    <lineage>
        <taxon>Eukaryota</taxon>
        <taxon>Fungi</taxon>
        <taxon>Dikarya</taxon>
        <taxon>Ascomycota</taxon>
        <taxon>Pezizomycotina</taxon>
        <taxon>Sordariomycetes</taxon>
        <taxon>Hypocreomycetidae</taxon>
        <taxon>Hypocreales</taxon>
        <taxon>Nectriaceae</taxon>
        <taxon>Dactylonectria</taxon>
    </lineage>
</organism>
<evidence type="ECO:0000256" key="4">
    <source>
        <dbReference type="ARBA" id="ARBA00023136"/>
    </source>
</evidence>
<feature type="transmembrane region" description="Helical" evidence="5">
    <location>
        <begin position="155"/>
        <end position="177"/>
    </location>
</feature>
<feature type="transmembrane region" description="Helical" evidence="5">
    <location>
        <begin position="20"/>
        <end position="39"/>
    </location>
</feature>
<evidence type="ECO:0000313" key="6">
    <source>
        <dbReference type="EMBL" id="KAH7111208.1"/>
    </source>
</evidence>
<sequence>MAELKPYRGGYYLWNYLPSKAAAIIFLVLFLVATAAVAWRMYKTKTWYCSVFVIGGMFEVIGYAGRSTAYDKTDKLMPFVIQNSFILLAPVLFAASIYMVLRRIILQVHGEAHSIIPVKWLTKIFVLGDLLSFMVQGSAAGLMATGDNAKMGQNIIVGGLFIQIIIFGFFMATTVIFQMRMRRAPTIESEDPSNPWESRIYMLHSCSALIMVRSTFRVVEFIMGHDGYLLAHEWPLYVFDSVLMFAVMVIFFFHAIHHVGSDTNVKQSFDEDFVTLLSSRQE</sequence>
<evidence type="ECO:0000256" key="3">
    <source>
        <dbReference type="ARBA" id="ARBA00022989"/>
    </source>
</evidence>
<feature type="transmembrane region" description="Helical" evidence="5">
    <location>
        <begin position="46"/>
        <end position="64"/>
    </location>
</feature>
<dbReference type="Pfam" id="PF04479">
    <property type="entry name" value="RTA1"/>
    <property type="match status" value="1"/>
</dbReference>
<feature type="transmembrane region" description="Helical" evidence="5">
    <location>
        <begin position="121"/>
        <end position="143"/>
    </location>
</feature>
<comment type="subcellular location">
    <subcellularLocation>
        <location evidence="1">Membrane</location>
        <topology evidence="1">Multi-pass membrane protein</topology>
    </subcellularLocation>
</comment>
<evidence type="ECO:0000256" key="1">
    <source>
        <dbReference type="ARBA" id="ARBA00004141"/>
    </source>
</evidence>
<keyword evidence="3 5" id="KW-1133">Transmembrane helix</keyword>
<gene>
    <name evidence="6" type="ORF">EDB81DRAFT_926420</name>
</gene>
<name>A0A9P9D1X2_9HYPO</name>
<feature type="transmembrane region" description="Helical" evidence="5">
    <location>
        <begin position="236"/>
        <end position="256"/>
    </location>
</feature>
<evidence type="ECO:0000313" key="7">
    <source>
        <dbReference type="Proteomes" id="UP000738349"/>
    </source>
</evidence>
<feature type="transmembrane region" description="Helical" evidence="5">
    <location>
        <begin position="76"/>
        <end position="101"/>
    </location>
</feature>
<dbReference type="EMBL" id="JAGMUV010000042">
    <property type="protein sequence ID" value="KAH7111208.1"/>
    <property type="molecule type" value="Genomic_DNA"/>
</dbReference>
<protein>
    <submittedName>
        <fullName evidence="6">RTA1 like protein-domain-containing protein</fullName>
    </submittedName>
</protein>
<proteinExistence type="predicted"/>
<dbReference type="PANTHER" id="PTHR31465">
    <property type="entry name" value="PROTEIN RTA1-RELATED"/>
    <property type="match status" value="1"/>
</dbReference>
<keyword evidence="4 5" id="KW-0472">Membrane</keyword>
<evidence type="ECO:0000256" key="2">
    <source>
        <dbReference type="ARBA" id="ARBA00022692"/>
    </source>
</evidence>